<feature type="compositionally biased region" description="Acidic residues" evidence="1">
    <location>
        <begin position="399"/>
        <end position="411"/>
    </location>
</feature>
<accession>A0A8S5MIE4</accession>
<dbReference type="EMBL" id="BK014910">
    <property type="protein sequence ID" value="DAD81996.1"/>
    <property type="molecule type" value="Genomic_DNA"/>
</dbReference>
<evidence type="ECO:0000256" key="1">
    <source>
        <dbReference type="SAM" id="MobiDB-lite"/>
    </source>
</evidence>
<evidence type="ECO:0000313" key="2">
    <source>
        <dbReference type="EMBL" id="DAD81996.1"/>
    </source>
</evidence>
<name>A0A8S5MIE4_9CAUD</name>
<reference evidence="2" key="1">
    <citation type="journal article" date="2021" name="Proc. Natl. Acad. Sci. U.S.A.">
        <title>A Catalog of Tens of Thousands of Viruses from Human Metagenomes Reveals Hidden Associations with Chronic Diseases.</title>
        <authorList>
            <person name="Tisza M.J."/>
            <person name="Buck C.B."/>
        </authorList>
    </citation>
    <scope>NUCLEOTIDE SEQUENCE</scope>
    <source>
        <strain evidence="2">CtAvK3</strain>
    </source>
</reference>
<organism evidence="2">
    <name type="scientific">Siphoviridae sp. ctAvK3</name>
    <dbReference type="NCBI Taxonomy" id="2826184"/>
    <lineage>
        <taxon>Viruses</taxon>
        <taxon>Duplodnaviria</taxon>
        <taxon>Heunggongvirae</taxon>
        <taxon>Uroviricota</taxon>
        <taxon>Caudoviricetes</taxon>
    </lineage>
</organism>
<sequence>MEPVIKRRVGRPSKEELAQRELDNLKVLQVANYKQRGSDEKTMVVTYRCVHCGAAYYDPDKKFYRVTSNEAYRANNYYAPVCCKCTKEMFQEYILKYKDEKKALLLICFMLGYYFSESLYESMKESGEEFVLGNYIKALNGVQYKKRTSDDYIMEFLGKGGGFTPQAELRGNLEERWKAADKKNKFFCIRELGFDPFDEDVYSSEDRRYMFNLLSNYLTEEVLEDSHKKMSCIELVKTNLQLMLINNRLNTIMKTSQNLGDAKDANMIKDRLVSTINAIAKENGISVSGSGRKGKKTNTFTSIMKEMLENGVTEAKSNFTEVKMTDAFRHVAEISAKALVNEMNLTGDDYATMAARQADTIRELNAKLDEVEEELRLTTIELREAKEKKPSSIKTEIDLQPEMEAQVEPDE</sequence>
<protein>
    <submittedName>
        <fullName evidence="2">Uncharacterized protein</fullName>
    </submittedName>
</protein>
<feature type="region of interest" description="Disordered" evidence="1">
    <location>
        <begin position="385"/>
        <end position="411"/>
    </location>
</feature>
<proteinExistence type="predicted"/>